<dbReference type="GO" id="GO:0000166">
    <property type="term" value="F:nucleotide binding"/>
    <property type="evidence" value="ECO:0007669"/>
    <property type="project" value="UniProtKB-KW"/>
</dbReference>
<dbReference type="OrthoDB" id="1915375at2759"/>
<gene>
    <name evidence="8" type="ORF">AMAG_03033</name>
</gene>
<dbReference type="PANTHER" id="PTHR12486">
    <property type="entry name" value="APRATAXIN-RELATED"/>
    <property type="match status" value="1"/>
</dbReference>
<dbReference type="EMBL" id="GG745331">
    <property type="protein sequence ID" value="KNE57308.1"/>
    <property type="molecule type" value="Genomic_DNA"/>
</dbReference>
<dbReference type="InterPro" id="IPR001310">
    <property type="entry name" value="Histidine_triad_HIT"/>
</dbReference>
<dbReference type="Proteomes" id="UP000054350">
    <property type="component" value="Unassembled WGS sequence"/>
</dbReference>
<protein>
    <recommendedName>
        <fullName evidence="7">HIT domain-containing protein</fullName>
    </recommendedName>
</protein>
<dbReference type="InterPro" id="IPR011146">
    <property type="entry name" value="HIT-like"/>
</dbReference>
<dbReference type="PANTHER" id="PTHR12486:SF5">
    <property type="entry name" value="ADENOSINE 5'-MONOPHOSPHORAMIDASE HINT3"/>
    <property type="match status" value="1"/>
</dbReference>
<dbReference type="Pfam" id="PF11969">
    <property type="entry name" value="DcpS_C"/>
    <property type="match status" value="1"/>
</dbReference>
<reference evidence="9" key="2">
    <citation type="submission" date="2009-11" db="EMBL/GenBank/DDBJ databases">
        <title>The Genome Sequence of Allomyces macrogynus strain ATCC 38327.</title>
        <authorList>
            <consortium name="The Broad Institute Genome Sequencing Platform"/>
            <person name="Russ C."/>
            <person name="Cuomo C."/>
            <person name="Shea T."/>
            <person name="Young S.K."/>
            <person name="Zeng Q."/>
            <person name="Koehrsen M."/>
            <person name="Haas B."/>
            <person name="Borodovsky M."/>
            <person name="Guigo R."/>
            <person name="Alvarado L."/>
            <person name="Berlin A."/>
            <person name="Borenstein D."/>
            <person name="Chen Z."/>
            <person name="Engels R."/>
            <person name="Freedman E."/>
            <person name="Gellesch M."/>
            <person name="Goldberg J."/>
            <person name="Griggs A."/>
            <person name="Gujja S."/>
            <person name="Heiman D."/>
            <person name="Hepburn T."/>
            <person name="Howarth C."/>
            <person name="Jen D."/>
            <person name="Larson L."/>
            <person name="Lewis B."/>
            <person name="Mehta T."/>
            <person name="Park D."/>
            <person name="Pearson M."/>
            <person name="Roberts A."/>
            <person name="Saif S."/>
            <person name="Shenoy N."/>
            <person name="Sisk P."/>
            <person name="Stolte C."/>
            <person name="Sykes S."/>
            <person name="Walk T."/>
            <person name="White J."/>
            <person name="Yandava C."/>
            <person name="Burger G."/>
            <person name="Gray M.W."/>
            <person name="Holland P.W.H."/>
            <person name="King N."/>
            <person name="Lang F.B.F."/>
            <person name="Roger A.J."/>
            <person name="Ruiz-Trillo I."/>
            <person name="Lander E."/>
            <person name="Nusbaum C."/>
        </authorList>
    </citation>
    <scope>NUCLEOTIDE SEQUENCE [LARGE SCALE GENOMIC DNA]</scope>
    <source>
        <strain evidence="9">ATCC 38327</strain>
    </source>
</reference>
<keyword evidence="2" id="KW-0378">Hydrolase</keyword>
<evidence type="ECO:0000259" key="7">
    <source>
        <dbReference type="PROSITE" id="PS51084"/>
    </source>
</evidence>
<proteinExistence type="predicted"/>
<keyword evidence="9" id="KW-1185">Reference proteome</keyword>
<dbReference type="eggNOG" id="KOG4359">
    <property type="taxonomic scope" value="Eukaryota"/>
</dbReference>
<evidence type="ECO:0000313" key="8">
    <source>
        <dbReference type="EMBL" id="KNE57308.1"/>
    </source>
</evidence>
<dbReference type="AlphaFoldDB" id="A0A0L0S440"/>
<evidence type="ECO:0000313" key="9">
    <source>
        <dbReference type="Proteomes" id="UP000054350"/>
    </source>
</evidence>
<name>A0A0L0S440_ALLM3</name>
<feature type="region of interest" description="Disordered" evidence="6">
    <location>
        <begin position="146"/>
        <end position="171"/>
    </location>
</feature>
<evidence type="ECO:0000256" key="1">
    <source>
        <dbReference type="ARBA" id="ARBA00022741"/>
    </source>
</evidence>
<dbReference type="InterPro" id="IPR036265">
    <property type="entry name" value="HIT-like_sf"/>
</dbReference>
<feature type="domain" description="HIT" evidence="7">
    <location>
        <begin position="8"/>
        <end position="121"/>
    </location>
</feature>
<reference evidence="8 9" key="1">
    <citation type="submission" date="2009-11" db="EMBL/GenBank/DDBJ databases">
        <title>Annotation of Allomyces macrogynus ATCC 38327.</title>
        <authorList>
            <consortium name="The Broad Institute Genome Sequencing Platform"/>
            <person name="Russ C."/>
            <person name="Cuomo C."/>
            <person name="Burger G."/>
            <person name="Gray M.W."/>
            <person name="Holland P.W.H."/>
            <person name="King N."/>
            <person name="Lang F.B.F."/>
            <person name="Roger A.J."/>
            <person name="Ruiz-Trillo I."/>
            <person name="Young S.K."/>
            <person name="Zeng Q."/>
            <person name="Gargeya S."/>
            <person name="Fitzgerald M."/>
            <person name="Haas B."/>
            <person name="Abouelleil A."/>
            <person name="Alvarado L."/>
            <person name="Arachchi H.M."/>
            <person name="Berlin A."/>
            <person name="Chapman S.B."/>
            <person name="Gearin G."/>
            <person name="Goldberg J."/>
            <person name="Griggs A."/>
            <person name="Gujja S."/>
            <person name="Hansen M."/>
            <person name="Heiman D."/>
            <person name="Howarth C."/>
            <person name="Larimer J."/>
            <person name="Lui A."/>
            <person name="MacDonald P.J.P."/>
            <person name="McCowen C."/>
            <person name="Montmayeur A."/>
            <person name="Murphy C."/>
            <person name="Neiman D."/>
            <person name="Pearson M."/>
            <person name="Priest M."/>
            <person name="Roberts A."/>
            <person name="Saif S."/>
            <person name="Shea T."/>
            <person name="Sisk P."/>
            <person name="Stolte C."/>
            <person name="Sykes S."/>
            <person name="Wortman J."/>
            <person name="Nusbaum C."/>
            <person name="Birren B."/>
        </authorList>
    </citation>
    <scope>NUCLEOTIDE SEQUENCE [LARGE SCALE GENOMIC DNA]</scope>
    <source>
        <strain evidence="8 9">ATCC 38327</strain>
    </source>
</reference>
<evidence type="ECO:0000256" key="5">
    <source>
        <dbReference type="PROSITE-ProRule" id="PRU00464"/>
    </source>
</evidence>
<dbReference type="Gene3D" id="3.30.428.10">
    <property type="entry name" value="HIT-like"/>
    <property type="match status" value="1"/>
</dbReference>
<keyword evidence="1" id="KW-0547">Nucleotide-binding</keyword>
<dbReference type="PRINTS" id="PR00332">
    <property type="entry name" value="HISTRIAD"/>
</dbReference>
<dbReference type="PROSITE" id="PS51084">
    <property type="entry name" value="HIT_2"/>
    <property type="match status" value="1"/>
</dbReference>
<evidence type="ECO:0000256" key="2">
    <source>
        <dbReference type="ARBA" id="ARBA00022801"/>
    </source>
</evidence>
<sequence>MLWGRKPRPCVFCHLNHDDFRIEYQDDELAIFHDIRPAAQLHLLVVPIAHIKNINHLDATHVPMLQRFEARARDVLAQDKFKDIVGASPEIRFGFHIPPYNTVHHLHLHVLVLPFRTLLGWKYSRKCGWFARLEDFLPTLATQSRPVSPTAVPMGGLSDRATPATDLAPVN</sequence>
<organism evidence="8 9">
    <name type="scientific">Allomyces macrogynus (strain ATCC 38327)</name>
    <name type="common">Allomyces javanicus var. macrogynus</name>
    <dbReference type="NCBI Taxonomy" id="578462"/>
    <lineage>
        <taxon>Eukaryota</taxon>
        <taxon>Fungi</taxon>
        <taxon>Fungi incertae sedis</taxon>
        <taxon>Blastocladiomycota</taxon>
        <taxon>Blastocladiomycetes</taxon>
        <taxon>Blastocladiales</taxon>
        <taxon>Blastocladiaceae</taxon>
        <taxon>Allomyces</taxon>
    </lineage>
</organism>
<evidence type="ECO:0000256" key="4">
    <source>
        <dbReference type="PIRSR" id="PIRSR601310-3"/>
    </source>
</evidence>
<accession>A0A0L0S440</accession>
<dbReference type="VEuPathDB" id="FungiDB:AMAG_03033"/>
<dbReference type="OMA" id="EKKCIFC"/>
<feature type="active site" description="Tele-AMP-histidine intermediate" evidence="3">
    <location>
        <position position="107"/>
    </location>
</feature>
<dbReference type="STRING" id="578462.A0A0L0S440"/>
<dbReference type="SUPFAM" id="SSF54197">
    <property type="entry name" value="HIT-like"/>
    <property type="match status" value="1"/>
</dbReference>
<feature type="short sequence motif" description="Histidine triad motif" evidence="4 5">
    <location>
        <begin position="105"/>
        <end position="109"/>
    </location>
</feature>
<evidence type="ECO:0000256" key="6">
    <source>
        <dbReference type="SAM" id="MobiDB-lite"/>
    </source>
</evidence>
<evidence type="ECO:0000256" key="3">
    <source>
        <dbReference type="PIRSR" id="PIRSR601310-1"/>
    </source>
</evidence>
<dbReference type="GO" id="GO:0016787">
    <property type="term" value="F:hydrolase activity"/>
    <property type="evidence" value="ECO:0007669"/>
    <property type="project" value="UniProtKB-KW"/>
</dbReference>